<dbReference type="EMBL" id="RBIJ01000007">
    <property type="protein sequence ID" value="RKQ83523.1"/>
    <property type="molecule type" value="Genomic_DNA"/>
</dbReference>
<comment type="similarity">
    <text evidence="2">Belongs to the CobB/CobQ family. GatD subfamily.</text>
</comment>
<dbReference type="PANTHER" id="PTHR21343">
    <property type="entry name" value="DETHIOBIOTIN SYNTHETASE"/>
    <property type="match status" value="1"/>
</dbReference>
<dbReference type="GO" id="GO:0004359">
    <property type="term" value="F:glutaminase activity"/>
    <property type="evidence" value="ECO:0007669"/>
    <property type="project" value="UniProtKB-UniRule"/>
</dbReference>
<keyword evidence="2" id="KW-0436">Ligase</keyword>
<feature type="active site" evidence="2">
    <location>
        <position position="193"/>
    </location>
</feature>
<proteinExistence type="inferred from homology"/>
<feature type="active site" description="Nucleophile" evidence="2">
    <location>
        <position position="93"/>
    </location>
</feature>
<keyword evidence="1 2" id="KW-0315">Glutamine amidotransferase</keyword>
<organism evidence="4 5">
    <name type="scientific">Brockia lithotrophica</name>
    <dbReference type="NCBI Taxonomy" id="933949"/>
    <lineage>
        <taxon>Bacteria</taxon>
        <taxon>Bacillati</taxon>
        <taxon>Bacillota</taxon>
        <taxon>Bacilli</taxon>
        <taxon>Bacillales</taxon>
        <taxon>Bacillales Family X. Incertae Sedis</taxon>
        <taxon>Brockia</taxon>
    </lineage>
</organism>
<dbReference type="GO" id="GO:0009236">
    <property type="term" value="P:cobalamin biosynthetic process"/>
    <property type="evidence" value="ECO:0007669"/>
    <property type="project" value="InterPro"/>
</dbReference>
<dbReference type="InterPro" id="IPR011698">
    <property type="entry name" value="GATase_3"/>
</dbReference>
<dbReference type="PROSITE" id="PS51274">
    <property type="entry name" value="GATASE_COBBQ"/>
    <property type="match status" value="1"/>
</dbReference>
<evidence type="ECO:0000313" key="4">
    <source>
        <dbReference type="EMBL" id="RKQ83523.1"/>
    </source>
</evidence>
<comment type="subunit">
    <text evidence="2">Forms a heterodimer with MurT.</text>
</comment>
<dbReference type="PANTHER" id="PTHR21343:SF9">
    <property type="entry name" value="LIPID II ISOGLUTAMINYL SYNTHASE (GLUTAMINE-HYDROLYZING) SUBUNIT GATD"/>
    <property type="match status" value="1"/>
</dbReference>
<keyword evidence="2" id="KW-0961">Cell wall biogenesis/degradation</keyword>
<feature type="domain" description="CobB/CobQ-like glutamine amidotransferase" evidence="3">
    <location>
        <begin position="4"/>
        <end position="200"/>
    </location>
</feature>
<dbReference type="InterPro" id="IPR043702">
    <property type="entry name" value="Lipid_II_synth_GatD"/>
</dbReference>
<dbReference type="AlphaFoldDB" id="A0A660KZR1"/>
<accession>A0A660KZR1</accession>
<dbReference type="EC" id="6.3.5.13" evidence="2"/>
<comment type="pathway">
    <text evidence="2">Cell wall biogenesis; peptidoglycan biosynthesis.</text>
</comment>
<dbReference type="Gene3D" id="3.40.50.880">
    <property type="match status" value="1"/>
</dbReference>
<comment type="catalytic activity">
    <reaction evidence="2">
        <text>beta-D-GlcNAc-(1-&gt;4)-Mur2Ac(oyl-L-Ala-gamma-D-Glu-L-Lys-D-Ala-D-Ala)-di-trans,octa-cis-undecaprenyl diphosphate + L-glutamine + ATP + H2O = beta-D-GlcNAc-(1-&gt;4)-Mur2Ac(oyl-L-Ala-D-isoglutaminyl-L-Lys-D-Ala-D-Ala)-di-trans,octa-cis-undecaprenyl diphosphate + L-glutamate + ADP + phosphate + H(+)</text>
        <dbReference type="Rhea" id="RHEA:57928"/>
        <dbReference type="ChEBI" id="CHEBI:15377"/>
        <dbReference type="ChEBI" id="CHEBI:15378"/>
        <dbReference type="ChEBI" id="CHEBI:29985"/>
        <dbReference type="ChEBI" id="CHEBI:30616"/>
        <dbReference type="ChEBI" id="CHEBI:43474"/>
        <dbReference type="ChEBI" id="CHEBI:58359"/>
        <dbReference type="ChEBI" id="CHEBI:60033"/>
        <dbReference type="ChEBI" id="CHEBI:62233"/>
        <dbReference type="ChEBI" id="CHEBI:456216"/>
        <dbReference type="EC" id="6.3.5.13"/>
    </reaction>
</comment>
<gene>
    <name evidence="2" type="primary">gatD</name>
    <name evidence="4" type="ORF">C7438_1741</name>
</gene>
<dbReference type="UniPathway" id="UPA00219"/>
<dbReference type="Proteomes" id="UP000267019">
    <property type="component" value="Unassembled WGS sequence"/>
</dbReference>
<dbReference type="OrthoDB" id="9782045at2"/>
<dbReference type="GO" id="GO:0008360">
    <property type="term" value="P:regulation of cell shape"/>
    <property type="evidence" value="ECO:0007669"/>
    <property type="project" value="UniProtKB-KW"/>
</dbReference>
<dbReference type="SUPFAM" id="SSF52317">
    <property type="entry name" value="Class I glutamine amidotransferase-like"/>
    <property type="match status" value="1"/>
</dbReference>
<dbReference type="EC" id="3.5.1.2" evidence="2"/>
<keyword evidence="2" id="KW-0133">Cell shape</keyword>
<keyword evidence="2" id="KW-0573">Peptidoglycan synthesis</keyword>
<feature type="binding site" evidence="2">
    <location>
        <position position="127"/>
    </location>
    <ligand>
        <name>substrate</name>
    </ligand>
</feature>
<name>A0A660KZR1_9BACL</name>
<evidence type="ECO:0000256" key="1">
    <source>
        <dbReference type="ARBA" id="ARBA00022962"/>
    </source>
</evidence>
<keyword evidence="5" id="KW-1185">Reference proteome</keyword>
<dbReference type="InterPro" id="IPR029062">
    <property type="entry name" value="Class_I_gatase-like"/>
</dbReference>
<evidence type="ECO:0000259" key="3">
    <source>
        <dbReference type="Pfam" id="PF07685"/>
    </source>
</evidence>
<dbReference type="Pfam" id="PF07685">
    <property type="entry name" value="GATase_3"/>
    <property type="match status" value="1"/>
</dbReference>
<dbReference type="GO" id="GO:0140282">
    <property type="term" value="F:carbon-nitrogen ligase activity on lipid II"/>
    <property type="evidence" value="ECO:0007669"/>
    <property type="project" value="UniProtKB-UniRule"/>
</dbReference>
<keyword evidence="2" id="KW-0378">Hydrolase</keyword>
<comment type="caution">
    <text evidence="4">The sequence shown here is derived from an EMBL/GenBank/DDBJ whole genome shotgun (WGS) entry which is preliminary data.</text>
</comment>
<dbReference type="HAMAP" id="MF_02213">
    <property type="entry name" value="Lipid_II_synth_GatD"/>
    <property type="match status" value="1"/>
</dbReference>
<comment type="catalytic activity">
    <reaction evidence="2">
        <text>L-glutamine + H2O = L-glutamate + NH4(+)</text>
        <dbReference type="Rhea" id="RHEA:15889"/>
        <dbReference type="ChEBI" id="CHEBI:15377"/>
        <dbReference type="ChEBI" id="CHEBI:28938"/>
        <dbReference type="ChEBI" id="CHEBI:29985"/>
        <dbReference type="ChEBI" id="CHEBI:58359"/>
        <dbReference type="EC" id="3.5.1.2"/>
    </reaction>
</comment>
<dbReference type="InterPro" id="IPR033949">
    <property type="entry name" value="CobQ_GATase1"/>
</dbReference>
<reference evidence="4 5" key="1">
    <citation type="submission" date="2018-10" db="EMBL/GenBank/DDBJ databases">
        <title>Genomic Encyclopedia of Type Strains, Phase IV (KMG-IV): sequencing the most valuable type-strain genomes for metagenomic binning, comparative biology and taxonomic classification.</title>
        <authorList>
            <person name="Goeker M."/>
        </authorList>
    </citation>
    <scope>NUCLEOTIDE SEQUENCE [LARGE SCALE GENOMIC DNA]</scope>
    <source>
        <strain evidence="4 5">DSM 22653</strain>
    </source>
</reference>
<dbReference type="GO" id="GO:0071555">
    <property type="term" value="P:cell wall organization"/>
    <property type="evidence" value="ECO:0007669"/>
    <property type="project" value="UniProtKB-KW"/>
</dbReference>
<dbReference type="GO" id="GO:0009252">
    <property type="term" value="P:peptidoglycan biosynthetic process"/>
    <property type="evidence" value="ECO:0007669"/>
    <property type="project" value="UniProtKB-UniRule"/>
</dbReference>
<dbReference type="CDD" id="cd01750">
    <property type="entry name" value="GATase1_CobQ"/>
    <property type="match status" value="1"/>
</dbReference>
<evidence type="ECO:0000256" key="2">
    <source>
        <dbReference type="HAMAP-Rule" id="MF_02213"/>
    </source>
</evidence>
<sequence length="257" mass="28887">MKLKIGHLYPDLLEIYSDRGNITVLRKRAEWRGIEVQVDRISIGDDVNLVEYDLLFSGGGEDREQMQVAEDLLRKRDTLLRAVASGTVVLAICGSYQLLGHYFETVNGHRIEGVGLLDFYTIGGQRRLTGNVVSKLTIFNFECTVVGYENHSGRTYLGPGVAPLATVVSGHGNNGEDGLEGVVQGTVFGTYLHGPVLAKNPLLADHLLQLALKRRTDRPYLPPLEDEWEWLAHERLVRKFARMKLTCPRRVYNEVDR</sequence>
<protein>
    <recommendedName>
        <fullName evidence="2">Lipid II isoglutaminyl synthase (glutamine-hydrolyzing) subunit GatD</fullName>
        <ecNumber evidence="2">6.3.5.13</ecNumber>
    </recommendedName>
    <alternativeName>
        <fullName evidence="2">Lipid II isoglutaminyl synthase glutaminase subunit</fullName>
        <ecNumber evidence="2">3.5.1.2</ecNumber>
    </alternativeName>
</protein>
<comment type="function">
    <text evidence="2">The lipid II isoglutaminyl synthase complex catalyzes the formation of alpha-D-isoglutamine in the cell wall lipid II stem peptide. The GatD subunit catalyzes the hydrolysis of glutamine to glutamate and ammonia. The resulting ammonia molecule is channeled to the active site of MurT.</text>
</comment>
<evidence type="ECO:0000313" key="5">
    <source>
        <dbReference type="Proteomes" id="UP000267019"/>
    </source>
</evidence>